<dbReference type="PRINTS" id="PR01506">
    <property type="entry name" value="TATBPROTEIN"/>
</dbReference>
<evidence type="ECO:0000256" key="5">
    <source>
        <dbReference type="ARBA" id="ARBA00022927"/>
    </source>
</evidence>
<keyword evidence="7 9" id="KW-0811">Translocation</keyword>
<keyword evidence="3 9" id="KW-1003">Cell membrane</keyword>
<dbReference type="Proteomes" id="UP001501251">
    <property type="component" value="Unassembled WGS sequence"/>
</dbReference>
<dbReference type="RefSeq" id="WP_344916323.1">
    <property type="nucleotide sequence ID" value="NZ_BAABAQ010000002.1"/>
</dbReference>
<evidence type="ECO:0000256" key="1">
    <source>
        <dbReference type="ARBA" id="ARBA00004162"/>
    </source>
</evidence>
<keyword evidence="12" id="KW-1185">Reference proteome</keyword>
<feature type="region of interest" description="Disordered" evidence="10">
    <location>
        <begin position="44"/>
        <end position="71"/>
    </location>
</feature>
<evidence type="ECO:0000256" key="3">
    <source>
        <dbReference type="ARBA" id="ARBA00022475"/>
    </source>
</evidence>
<keyword evidence="5 9" id="KW-0653">Protein transport</keyword>
<evidence type="ECO:0000256" key="8">
    <source>
        <dbReference type="ARBA" id="ARBA00023136"/>
    </source>
</evidence>
<dbReference type="Pfam" id="PF02416">
    <property type="entry name" value="TatA_B_E"/>
    <property type="match status" value="1"/>
</dbReference>
<evidence type="ECO:0000256" key="9">
    <source>
        <dbReference type="HAMAP-Rule" id="MF_00236"/>
    </source>
</evidence>
<evidence type="ECO:0000313" key="11">
    <source>
        <dbReference type="EMBL" id="GAA4185077.1"/>
    </source>
</evidence>
<proteinExistence type="inferred from homology"/>
<evidence type="ECO:0000313" key="12">
    <source>
        <dbReference type="Proteomes" id="UP001501251"/>
    </source>
</evidence>
<keyword evidence="4 9" id="KW-0812">Transmembrane</keyword>
<dbReference type="HAMAP" id="MF_00236">
    <property type="entry name" value="TatA_E"/>
    <property type="match status" value="1"/>
</dbReference>
<comment type="function">
    <text evidence="9">Part of the twin-arginine translocation (Tat) system that transports large folded proteins containing a characteristic twin-arginine motif in their signal peptide across membranes. TatA could form the protein-conducting channel of the Tat system.</text>
</comment>
<gene>
    <name evidence="9" type="primary">tatA</name>
    <name evidence="11" type="ORF">GCM10022252_14960</name>
</gene>
<comment type="subunit">
    <text evidence="9">The Tat system comprises two distinct complexes: a TatABC complex, containing multiple copies of TatA, TatB and TatC subunits, and a separate TatA complex, containing only TatA subunits. Substrates initially bind to the TatABC complex, which probably triggers association of the separate TatA complex to form the active translocon.</text>
</comment>
<evidence type="ECO:0000256" key="2">
    <source>
        <dbReference type="ARBA" id="ARBA00022448"/>
    </source>
</evidence>
<dbReference type="InterPro" id="IPR006312">
    <property type="entry name" value="TatA/E"/>
</dbReference>
<feature type="compositionally biased region" description="Pro residues" evidence="10">
    <location>
        <begin position="61"/>
        <end position="71"/>
    </location>
</feature>
<sequence length="71" mass="7440">MADLGLPELLIIVAVFVLLFGSARLPDAARSVGRSLRVFKAEVTRPDDVVPPPGETGGQDEPPPAPPAVPR</sequence>
<dbReference type="Gene3D" id="1.20.5.3310">
    <property type="match status" value="1"/>
</dbReference>
<comment type="subcellular location">
    <subcellularLocation>
        <location evidence="1 9">Cell membrane</location>
        <topology evidence="1 9">Single-pass membrane protein</topology>
    </subcellularLocation>
</comment>
<keyword evidence="8 9" id="KW-0472">Membrane</keyword>
<keyword evidence="6 9" id="KW-1133">Transmembrane helix</keyword>
<comment type="caution">
    <text evidence="11">The sequence shown here is derived from an EMBL/GenBank/DDBJ whole genome shotgun (WGS) entry which is preliminary data.</text>
</comment>
<dbReference type="EMBL" id="BAABAQ010000002">
    <property type="protein sequence ID" value="GAA4185077.1"/>
    <property type="molecule type" value="Genomic_DNA"/>
</dbReference>
<dbReference type="InterPro" id="IPR003369">
    <property type="entry name" value="TatA/B/E"/>
</dbReference>
<comment type="similarity">
    <text evidence="9">Belongs to the TatA/E family.</text>
</comment>
<evidence type="ECO:0000256" key="6">
    <source>
        <dbReference type="ARBA" id="ARBA00022989"/>
    </source>
</evidence>
<dbReference type="PANTHER" id="PTHR42982">
    <property type="entry name" value="SEC-INDEPENDENT PROTEIN TRANSLOCASE PROTEIN TATA"/>
    <property type="match status" value="1"/>
</dbReference>
<evidence type="ECO:0000256" key="7">
    <source>
        <dbReference type="ARBA" id="ARBA00023010"/>
    </source>
</evidence>
<keyword evidence="2 9" id="KW-0813">Transport</keyword>
<accession>A0ABP8AJL6</accession>
<reference evidence="12" key="1">
    <citation type="journal article" date="2019" name="Int. J. Syst. Evol. Microbiol.">
        <title>The Global Catalogue of Microorganisms (GCM) 10K type strain sequencing project: providing services to taxonomists for standard genome sequencing and annotation.</title>
        <authorList>
            <consortium name="The Broad Institute Genomics Platform"/>
            <consortium name="The Broad Institute Genome Sequencing Center for Infectious Disease"/>
            <person name="Wu L."/>
            <person name="Ma J."/>
        </authorList>
    </citation>
    <scope>NUCLEOTIDE SEQUENCE [LARGE SCALE GENOMIC DNA]</scope>
    <source>
        <strain evidence="12">JCM 17388</strain>
    </source>
</reference>
<dbReference type="PANTHER" id="PTHR42982:SF8">
    <property type="entry name" value="SEC-INDEPENDENT PROTEIN TRANSLOCASE PROTEIN TATA"/>
    <property type="match status" value="1"/>
</dbReference>
<protein>
    <recommendedName>
        <fullName evidence="9">Sec-independent protein translocase protein TatA</fullName>
    </recommendedName>
</protein>
<organism evidence="11 12">
    <name type="scientific">Streptosporangium oxazolinicum</name>
    <dbReference type="NCBI Taxonomy" id="909287"/>
    <lineage>
        <taxon>Bacteria</taxon>
        <taxon>Bacillati</taxon>
        <taxon>Actinomycetota</taxon>
        <taxon>Actinomycetes</taxon>
        <taxon>Streptosporangiales</taxon>
        <taxon>Streptosporangiaceae</taxon>
        <taxon>Streptosporangium</taxon>
    </lineage>
</organism>
<evidence type="ECO:0000256" key="4">
    <source>
        <dbReference type="ARBA" id="ARBA00022692"/>
    </source>
</evidence>
<evidence type="ECO:0000256" key="10">
    <source>
        <dbReference type="SAM" id="MobiDB-lite"/>
    </source>
</evidence>
<name>A0ABP8AJL6_9ACTN</name>